<keyword evidence="4" id="KW-0472">Membrane</keyword>
<dbReference type="GO" id="GO:0051400">
    <property type="term" value="F:BH domain binding"/>
    <property type="evidence" value="ECO:0007669"/>
    <property type="project" value="TreeGrafter"/>
</dbReference>
<keyword evidence="4" id="KW-1133">Transmembrane helix</keyword>
<comment type="caution">
    <text evidence="6">The sequence shown here is derived from an EMBL/GenBank/DDBJ whole genome shotgun (WGS) entry which is preliminary data.</text>
</comment>
<gene>
    <name evidence="6" type="ORF">DPMN_045035</name>
</gene>
<accession>A0A9D4D5A6</accession>
<dbReference type="OrthoDB" id="6020735at2759"/>
<keyword evidence="4" id="KW-0812">Transmembrane</keyword>
<evidence type="ECO:0000256" key="2">
    <source>
        <dbReference type="ARBA" id="ARBA00022703"/>
    </source>
</evidence>
<evidence type="ECO:0000256" key="3">
    <source>
        <dbReference type="SAM" id="MobiDB-lite"/>
    </source>
</evidence>
<keyword evidence="2" id="KW-0053">Apoptosis</keyword>
<reference evidence="6" key="1">
    <citation type="journal article" date="2019" name="bioRxiv">
        <title>The Genome of the Zebra Mussel, Dreissena polymorpha: A Resource for Invasive Species Research.</title>
        <authorList>
            <person name="McCartney M.A."/>
            <person name="Auch B."/>
            <person name="Kono T."/>
            <person name="Mallez S."/>
            <person name="Zhang Y."/>
            <person name="Obille A."/>
            <person name="Becker A."/>
            <person name="Abrahante J.E."/>
            <person name="Garbe J."/>
            <person name="Badalamenti J.P."/>
            <person name="Herman A."/>
            <person name="Mangelson H."/>
            <person name="Liachko I."/>
            <person name="Sullivan S."/>
            <person name="Sone E.D."/>
            <person name="Koren S."/>
            <person name="Silverstein K.A.T."/>
            <person name="Beckman K.B."/>
            <person name="Gohl D.M."/>
        </authorList>
    </citation>
    <scope>NUCLEOTIDE SEQUENCE</scope>
    <source>
        <strain evidence="6">Duluth1</strain>
        <tissue evidence="6">Whole animal</tissue>
    </source>
</reference>
<feature type="domain" description="Bcl-2 Bcl-2 homology region 1-3" evidence="5">
    <location>
        <begin position="81"/>
        <end position="185"/>
    </location>
</feature>
<feature type="region of interest" description="Disordered" evidence="3">
    <location>
        <begin position="1"/>
        <end position="26"/>
    </location>
</feature>
<dbReference type="InterPro" id="IPR036834">
    <property type="entry name" value="Bcl-2-like_sf"/>
</dbReference>
<dbReference type="InterPro" id="IPR046371">
    <property type="entry name" value="Bcl-2_BH1-3"/>
</dbReference>
<dbReference type="EMBL" id="JAIWYP010000011">
    <property type="protein sequence ID" value="KAH3738402.1"/>
    <property type="molecule type" value="Genomic_DNA"/>
</dbReference>
<dbReference type="InterPro" id="IPR026298">
    <property type="entry name" value="Bcl-2_fam"/>
</dbReference>
<feature type="transmembrane region" description="Helical" evidence="4">
    <location>
        <begin position="199"/>
        <end position="220"/>
    </location>
</feature>
<dbReference type="PROSITE" id="PS50062">
    <property type="entry name" value="BCL2_FAMILY"/>
    <property type="match status" value="1"/>
</dbReference>
<dbReference type="GO" id="GO:0001836">
    <property type="term" value="P:release of cytochrome c from mitochondria"/>
    <property type="evidence" value="ECO:0007669"/>
    <property type="project" value="TreeGrafter"/>
</dbReference>
<name>A0A9D4D5A6_DREPO</name>
<evidence type="ECO:0000259" key="5">
    <source>
        <dbReference type="SMART" id="SM00337"/>
    </source>
</evidence>
<evidence type="ECO:0000256" key="1">
    <source>
        <dbReference type="ARBA" id="ARBA00009458"/>
    </source>
</evidence>
<dbReference type="GO" id="GO:0008630">
    <property type="term" value="P:intrinsic apoptotic signaling pathway in response to DNA damage"/>
    <property type="evidence" value="ECO:0007669"/>
    <property type="project" value="TreeGrafter"/>
</dbReference>
<dbReference type="Pfam" id="PF00452">
    <property type="entry name" value="Bcl-2"/>
    <property type="match status" value="1"/>
</dbReference>
<organism evidence="6 7">
    <name type="scientific">Dreissena polymorpha</name>
    <name type="common">Zebra mussel</name>
    <name type="synonym">Mytilus polymorpha</name>
    <dbReference type="NCBI Taxonomy" id="45954"/>
    <lineage>
        <taxon>Eukaryota</taxon>
        <taxon>Metazoa</taxon>
        <taxon>Spiralia</taxon>
        <taxon>Lophotrochozoa</taxon>
        <taxon>Mollusca</taxon>
        <taxon>Bivalvia</taxon>
        <taxon>Autobranchia</taxon>
        <taxon>Heteroconchia</taxon>
        <taxon>Euheterodonta</taxon>
        <taxon>Imparidentia</taxon>
        <taxon>Neoheterodontei</taxon>
        <taxon>Myida</taxon>
        <taxon>Dreissenoidea</taxon>
        <taxon>Dreissenidae</taxon>
        <taxon>Dreissena</taxon>
    </lineage>
</organism>
<comment type="similarity">
    <text evidence="1">Belongs to the Bcl-2 family.</text>
</comment>
<dbReference type="GO" id="GO:0097192">
    <property type="term" value="P:extrinsic apoptotic signaling pathway in absence of ligand"/>
    <property type="evidence" value="ECO:0007669"/>
    <property type="project" value="TreeGrafter"/>
</dbReference>
<dbReference type="PANTHER" id="PTHR11256">
    <property type="entry name" value="BCL-2 RELATED"/>
    <property type="match status" value="1"/>
</dbReference>
<proteinExistence type="inferred from homology"/>
<dbReference type="SUPFAM" id="SSF56854">
    <property type="entry name" value="Bcl-2 inhibitors of programmed cell death"/>
    <property type="match status" value="1"/>
</dbReference>
<dbReference type="InterPro" id="IPR002475">
    <property type="entry name" value="Bcl2-like"/>
</dbReference>
<dbReference type="GO" id="GO:0005741">
    <property type="term" value="C:mitochondrial outer membrane"/>
    <property type="evidence" value="ECO:0007669"/>
    <property type="project" value="TreeGrafter"/>
</dbReference>
<evidence type="ECO:0000313" key="6">
    <source>
        <dbReference type="EMBL" id="KAH3738402.1"/>
    </source>
</evidence>
<keyword evidence="7" id="KW-1185">Reference proteome</keyword>
<dbReference type="Gene3D" id="1.10.437.10">
    <property type="entry name" value="Blc2-like"/>
    <property type="match status" value="1"/>
</dbReference>
<reference evidence="6" key="2">
    <citation type="submission" date="2020-11" db="EMBL/GenBank/DDBJ databases">
        <authorList>
            <person name="McCartney M.A."/>
            <person name="Auch B."/>
            <person name="Kono T."/>
            <person name="Mallez S."/>
            <person name="Becker A."/>
            <person name="Gohl D.M."/>
            <person name="Silverstein K.A.T."/>
            <person name="Koren S."/>
            <person name="Bechman K.B."/>
            <person name="Herman A."/>
            <person name="Abrahante J.E."/>
            <person name="Garbe J."/>
        </authorList>
    </citation>
    <scope>NUCLEOTIDE SEQUENCE</scope>
    <source>
        <strain evidence="6">Duluth1</strain>
        <tissue evidence="6">Whole animal</tissue>
    </source>
</reference>
<dbReference type="Proteomes" id="UP000828390">
    <property type="component" value="Unassembled WGS sequence"/>
</dbReference>
<sequence length="227" mass="25411">MSDGGIPTLINQVHGPESVSDEPDSAQRVVSQTRYVFMAYANEQISRDEGQDETFTNAHHQDMSSQHEIINEDALRVGRQLAKVADDMNKQLSATFEVITRSFGDSLNSYENFKEIAKEILKDEVNWGRILVIFCFGYWLFKREIVKQARKKMGTTLGSIASLVEQFFSDPATSISAWIALRGGWRVAKSVTRSKIHPIMKIGITVGFVAVAIGVIVVLMNRRKSSP</sequence>
<dbReference type="CDD" id="cd06845">
    <property type="entry name" value="Bcl-2_like"/>
    <property type="match status" value="1"/>
</dbReference>
<dbReference type="GO" id="GO:0042981">
    <property type="term" value="P:regulation of apoptotic process"/>
    <property type="evidence" value="ECO:0007669"/>
    <property type="project" value="InterPro"/>
</dbReference>
<protein>
    <recommendedName>
        <fullName evidence="5">Bcl-2 Bcl-2 homology region 1-3 domain-containing protein</fullName>
    </recommendedName>
</protein>
<evidence type="ECO:0000313" key="7">
    <source>
        <dbReference type="Proteomes" id="UP000828390"/>
    </source>
</evidence>
<dbReference type="SMART" id="SM00337">
    <property type="entry name" value="BCL"/>
    <property type="match status" value="1"/>
</dbReference>
<dbReference type="AlphaFoldDB" id="A0A9D4D5A6"/>
<evidence type="ECO:0000256" key="4">
    <source>
        <dbReference type="SAM" id="Phobius"/>
    </source>
</evidence>